<organism evidence="2 3">
    <name type="scientific">Luteitalea pratensis</name>
    <dbReference type="NCBI Taxonomy" id="1855912"/>
    <lineage>
        <taxon>Bacteria</taxon>
        <taxon>Pseudomonadati</taxon>
        <taxon>Acidobacteriota</taxon>
        <taxon>Vicinamibacteria</taxon>
        <taxon>Vicinamibacterales</taxon>
        <taxon>Vicinamibacteraceae</taxon>
        <taxon>Luteitalea</taxon>
    </lineage>
</organism>
<gene>
    <name evidence="2" type="ORF">LuPra_03587</name>
</gene>
<keyword evidence="2" id="KW-0645">Protease</keyword>
<dbReference type="Proteomes" id="UP000076079">
    <property type="component" value="Chromosome"/>
</dbReference>
<dbReference type="AlphaFoldDB" id="A0A143PNX1"/>
<feature type="signal peptide" evidence="1">
    <location>
        <begin position="1"/>
        <end position="16"/>
    </location>
</feature>
<dbReference type="KEGG" id="abac:LuPra_03587"/>
<dbReference type="InterPro" id="IPR021109">
    <property type="entry name" value="Peptidase_aspartic_dom_sf"/>
</dbReference>
<feature type="chain" id="PRO_5007511744" evidence="1">
    <location>
        <begin position="17"/>
        <end position="288"/>
    </location>
</feature>
<evidence type="ECO:0000313" key="2">
    <source>
        <dbReference type="EMBL" id="AMY10357.1"/>
    </source>
</evidence>
<name>A0A143PNX1_LUTPR</name>
<keyword evidence="1" id="KW-0732">Signal</keyword>
<keyword evidence="2" id="KW-0378">Hydrolase</keyword>
<evidence type="ECO:0000313" key="3">
    <source>
        <dbReference type="Proteomes" id="UP000076079"/>
    </source>
</evidence>
<dbReference type="EMBL" id="CP015136">
    <property type="protein sequence ID" value="AMY10357.1"/>
    <property type="molecule type" value="Genomic_DNA"/>
</dbReference>
<reference evidence="2 3" key="1">
    <citation type="journal article" date="2016" name="Genome Announc.">
        <title>First Complete Genome Sequence of a Subdivision 6 Acidobacterium Strain.</title>
        <authorList>
            <person name="Huang S."/>
            <person name="Vieira S."/>
            <person name="Bunk B."/>
            <person name="Riedel T."/>
            <person name="Sproer C."/>
            <person name="Overmann J."/>
        </authorList>
    </citation>
    <scope>NUCLEOTIDE SEQUENCE [LARGE SCALE GENOMIC DNA]</scope>
    <source>
        <strain evidence="3">DSM 100886 HEG_-6_39</strain>
    </source>
</reference>
<dbReference type="OrthoDB" id="7274117at2"/>
<accession>A0A143PNX1</accession>
<proteinExistence type="predicted"/>
<keyword evidence="3" id="KW-1185">Reference proteome</keyword>
<dbReference type="GO" id="GO:0008233">
    <property type="term" value="F:peptidase activity"/>
    <property type="evidence" value="ECO:0007669"/>
    <property type="project" value="UniProtKB-KW"/>
</dbReference>
<protein>
    <submittedName>
        <fullName evidence="2">Clan AA aspartic protease</fullName>
    </submittedName>
</protein>
<dbReference type="RefSeq" id="WP_110172003.1">
    <property type="nucleotide sequence ID" value="NZ_CP015136.1"/>
</dbReference>
<dbReference type="Pfam" id="PF13650">
    <property type="entry name" value="Asp_protease_2"/>
    <property type="match status" value="1"/>
</dbReference>
<reference evidence="3" key="2">
    <citation type="submission" date="2016-04" db="EMBL/GenBank/DDBJ databases">
        <title>First Complete Genome Sequence of a Subdivision 6 Acidobacterium.</title>
        <authorList>
            <person name="Huang S."/>
            <person name="Vieira S."/>
            <person name="Bunk B."/>
            <person name="Riedel T."/>
            <person name="Sproeer C."/>
            <person name="Overmann J."/>
        </authorList>
    </citation>
    <scope>NUCLEOTIDE SEQUENCE [LARGE SCALE GENOMIC DNA]</scope>
    <source>
        <strain evidence="3">DSM 100886 HEG_-6_39</strain>
    </source>
</reference>
<sequence length="288" mass="30639" precursor="true">MLVTPFLLLTILTAPAVPLPAQPMLGTVECRLRITAAGVPLVRVRVTSGHDAWFVLDTGATGTTLHAGLARRLGLHASGESHMTTLEATSRVATVRLGAFAIVGLPVTHGLDVAVHDMTLVRRSAPDADGIVGQDVLSRYDYLIDTEHARLTIGRFAAPSSGVHLPITTSAGRPVLLMDDGRGRYGLVLDTGADVLVMEAHAARQAIGDVPPVGRTRGRLETHLGARDVDVELHVGMRMANVDLPPLAMVRLPAEAWSMSPEVGLLPASLFSRVYVSTRMGEAVVWPK</sequence>
<dbReference type="GO" id="GO:0006508">
    <property type="term" value="P:proteolysis"/>
    <property type="evidence" value="ECO:0007669"/>
    <property type="project" value="UniProtKB-KW"/>
</dbReference>
<dbReference type="SUPFAM" id="SSF50630">
    <property type="entry name" value="Acid proteases"/>
    <property type="match status" value="1"/>
</dbReference>
<evidence type="ECO:0000256" key="1">
    <source>
        <dbReference type="SAM" id="SignalP"/>
    </source>
</evidence>
<dbReference type="Gene3D" id="2.40.70.10">
    <property type="entry name" value="Acid Proteases"/>
    <property type="match status" value="1"/>
</dbReference>